<comment type="caution">
    <text evidence="1">The sequence shown here is derived from an EMBL/GenBank/DDBJ whole genome shotgun (WGS) entry which is preliminary data.</text>
</comment>
<accession>A0A7D9DTC8</accession>
<dbReference type="PANTHER" id="PTHR28037:SF1">
    <property type="entry name" value="ALCOHOL O-ACETYLTRANSFERASE 1-RELATED"/>
    <property type="match status" value="1"/>
</dbReference>
<name>A0A7D9DTC8_PARCT</name>
<dbReference type="Pfam" id="PF07247">
    <property type="entry name" value="AATase"/>
    <property type="match status" value="1"/>
</dbReference>
<evidence type="ECO:0000313" key="2">
    <source>
        <dbReference type="Proteomes" id="UP001152795"/>
    </source>
</evidence>
<reference evidence="1" key="1">
    <citation type="submission" date="2020-04" db="EMBL/GenBank/DDBJ databases">
        <authorList>
            <person name="Alioto T."/>
            <person name="Alioto T."/>
            <person name="Gomez Garrido J."/>
        </authorList>
    </citation>
    <scope>NUCLEOTIDE SEQUENCE</scope>
    <source>
        <strain evidence="1">A484AB</strain>
    </source>
</reference>
<dbReference type="InterPro" id="IPR010828">
    <property type="entry name" value="Atf2/Sli1-like"/>
</dbReference>
<dbReference type="Gene3D" id="3.30.559.30">
    <property type="entry name" value="Nonribosomal peptide synthetase, condensation domain"/>
    <property type="match status" value="1"/>
</dbReference>
<protein>
    <submittedName>
        <fullName evidence="1">Uncharacterized protein</fullName>
    </submittedName>
</protein>
<dbReference type="InterPro" id="IPR023213">
    <property type="entry name" value="CAT-like_dom_sf"/>
</dbReference>
<dbReference type="AlphaFoldDB" id="A0A7D9DTC8"/>
<evidence type="ECO:0000313" key="1">
    <source>
        <dbReference type="EMBL" id="CAB3992281.1"/>
    </source>
</evidence>
<proteinExistence type="predicted"/>
<sequence>MVLLSDVPMLSVRWVKILLTAACIFLVYKIVKYFTGKVRELPPNTTNRRQLHHNEQVLDILSMEKSGSGNICLGISITPKQSLVHEHVRDARVLLAKRQPMLRAVIATISDGNKYFEIKEINEVIAMFDITISHVKASDWKDVWFEYTEKQRANGRLLWRVVILHEEFMPDTKDCVNTLMFSFSHVCTDGVSSMKFCKQFLNNMNELANGTGCVHHEISSLDLLPPFHEIVTRGRIWHSLFNFMLAYCGLRSILKFCMERLLGRFMEKKPNNPYHEQFPPNSRARNSLTPSRLNVKVFTGGETKNIIQACKANNCTVTGAITAAAHLAFCELIQDNQSKYMELESFLAINGQRFCDPKPHDDYLGFFVYVIQDFYMKYVAGAGVEFWKLTQEATEKIKEFLRKEAYVVETTANSNMTRINYMNVL</sequence>
<dbReference type="SUPFAM" id="SSF52777">
    <property type="entry name" value="CoA-dependent acyltransferases"/>
    <property type="match status" value="1"/>
</dbReference>
<keyword evidence="2" id="KW-1185">Reference proteome</keyword>
<dbReference type="OrthoDB" id="6345137at2759"/>
<dbReference type="Gene3D" id="3.30.559.10">
    <property type="entry name" value="Chloramphenicol acetyltransferase-like domain"/>
    <property type="match status" value="1"/>
</dbReference>
<dbReference type="PANTHER" id="PTHR28037">
    <property type="entry name" value="ALCOHOL O-ACETYLTRANSFERASE 1-RELATED"/>
    <property type="match status" value="1"/>
</dbReference>
<dbReference type="Proteomes" id="UP001152795">
    <property type="component" value="Unassembled WGS sequence"/>
</dbReference>
<dbReference type="EMBL" id="CACRXK020002015">
    <property type="protein sequence ID" value="CAB3992281.1"/>
    <property type="molecule type" value="Genomic_DNA"/>
</dbReference>
<dbReference type="InterPro" id="IPR052058">
    <property type="entry name" value="Alcohol_O-acetyltransferase"/>
</dbReference>
<organism evidence="1 2">
    <name type="scientific">Paramuricea clavata</name>
    <name type="common">Red gorgonian</name>
    <name type="synonym">Violescent sea-whip</name>
    <dbReference type="NCBI Taxonomy" id="317549"/>
    <lineage>
        <taxon>Eukaryota</taxon>
        <taxon>Metazoa</taxon>
        <taxon>Cnidaria</taxon>
        <taxon>Anthozoa</taxon>
        <taxon>Octocorallia</taxon>
        <taxon>Malacalcyonacea</taxon>
        <taxon>Plexauridae</taxon>
        <taxon>Paramuricea</taxon>
    </lineage>
</organism>
<gene>
    <name evidence="1" type="ORF">PACLA_8A059709</name>
</gene>